<organism evidence="2 3">
    <name type="scientific">Spiroplasma poulsonii</name>
    <dbReference type="NCBI Taxonomy" id="2138"/>
    <lineage>
        <taxon>Bacteria</taxon>
        <taxon>Bacillati</taxon>
        <taxon>Mycoplasmatota</taxon>
        <taxon>Mollicutes</taxon>
        <taxon>Entomoplasmatales</taxon>
        <taxon>Spiroplasmataceae</taxon>
        <taxon>Spiroplasma</taxon>
    </lineage>
</organism>
<comment type="caution">
    <text evidence="2">The sequence shown here is derived from an EMBL/GenBank/DDBJ whole genome shotgun (WGS) entry which is preliminary data.</text>
</comment>
<sequence length="100" mass="11343">MKKLLGLLSVLTISGTAVPTTIAASPYQKEETINSDINYQQANNSKNLIRNKRGFNDNRDEIEATGRYKDTLYASFRPDLFREITSHRKAILEIIIVIKS</sequence>
<keyword evidence="1" id="KW-0732">Signal</keyword>
<feature type="signal peptide" evidence="1">
    <location>
        <begin position="1"/>
        <end position="23"/>
    </location>
</feature>
<evidence type="ECO:0000256" key="1">
    <source>
        <dbReference type="SAM" id="SignalP"/>
    </source>
</evidence>
<dbReference type="RefSeq" id="WP_105629162.1">
    <property type="nucleotide sequence ID" value="NZ_JTLV02000004.1"/>
</dbReference>
<reference evidence="2 3" key="1">
    <citation type="journal article" date="2015" name="MBio">
        <title>Genome sequence of the Drosophila melanogaster male-killing Spiroplasma strain MSRO endosymbiont.</title>
        <authorList>
            <person name="Paredes J.C."/>
            <person name="Herren J.K."/>
            <person name="Schupfer F."/>
            <person name="Marin R."/>
            <person name="Claverol S."/>
            <person name="Kuo C.H."/>
            <person name="Lemaitre B."/>
            <person name="Beven L."/>
        </authorList>
    </citation>
    <scope>NUCLEOTIDE SEQUENCE [LARGE SCALE GENOMIC DNA]</scope>
    <source>
        <strain evidence="2 3">MSRO</strain>
    </source>
</reference>
<protein>
    <submittedName>
        <fullName evidence="2">Uncharacterized protein</fullName>
    </submittedName>
</protein>
<dbReference type="AlphaFoldDB" id="A0A2P6F9P1"/>
<gene>
    <name evidence="2" type="ORF">SMSRO_SF026440</name>
</gene>
<accession>A0A2P6F9P1</accession>
<proteinExistence type="predicted"/>
<evidence type="ECO:0000313" key="3">
    <source>
        <dbReference type="Proteomes" id="UP000031565"/>
    </source>
</evidence>
<dbReference type="Proteomes" id="UP000031565">
    <property type="component" value="Unassembled WGS sequence"/>
</dbReference>
<evidence type="ECO:0000313" key="2">
    <source>
        <dbReference type="EMBL" id="PQM30172.1"/>
    </source>
</evidence>
<name>A0A2P6F9P1_9MOLU</name>
<dbReference type="EMBL" id="JTLV02000004">
    <property type="protein sequence ID" value="PQM30172.1"/>
    <property type="molecule type" value="Genomic_DNA"/>
</dbReference>
<feature type="chain" id="PRO_5015160826" evidence="1">
    <location>
        <begin position="24"/>
        <end position="100"/>
    </location>
</feature>
<keyword evidence="3" id="KW-1185">Reference proteome</keyword>